<gene>
    <name evidence="1" type="ORF">CEXT_256111</name>
</gene>
<dbReference type="AlphaFoldDB" id="A0AAV4SP88"/>
<organism evidence="1 2">
    <name type="scientific">Caerostris extrusa</name>
    <name type="common">Bark spider</name>
    <name type="synonym">Caerostris bankana</name>
    <dbReference type="NCBI Taxonomy" id="172846"/>
    <lineage>
        <taxon>Eukaryota</taxon>
        <taxon>Metazoa</taxon>
        <taxon>Ecdysozoa</taxon>
        <taxon>Arthropoda</taxon>
        <taxon>Chelicerata</taxon>
        <taxon>Arachnida</taxon>
        <taxon>Araneae</taxon>
        <taxon>Araneomorphae</taxon>
        <taxon>Entelegynae</taxon>
        <taxon>Araneoidea</taxon>
        <taxon>Araneidae</taxon>
        <taxon>Caerostris</taxon>
    </lineage>
</organism>
<dbReference type="EMBL" id="BPLR01009808">
    <property type="protein sequence ID" value="GIY34794.1"/>
    <property type="molecule type" value="Genomic_DNA"/>
</dbReference>
<accession>A0AAV4SP88</accession>
<keyword evidence="2" id="KW-1185">Reference proteome</keyword>
<reference evidence="1 2" key="1">
    <citation type="submission" date="2021-06" db="EMBL/GenBank/DDBJ databases">
        <title>Caerostris extrusa draft genome.</title>
        <authorList>
            <person name="Kono N."/>
            <person name="Arakawa K."/>
        </authorList>
    </citation>
    <scope>NUCLEOTIDE SEQUENCE [LARGE SCALE GENOMIC DNA]</scope>
</reference>
<comment type="caution">
    <text evidence="1">The sequence shown here is derived from an EMBL/GenBank/DDBJ whole genome shotgun (WGS) entry which is preliminary data.</text>
</comment>
<dbReference type="Proteomes" id="UP001054945">
    <property type="component" value="Unassembled WGS sequence"/>
</dbReference>
<sequence length="86" mass="9867">MIFRIFNYAPLGTRTSYQPKLRWTDCVEAGLNILRVTNWKTGLYWKKVLGKALPHSSHHGLSSQWKKKCSVLSGFNCIVENTVELV</sequence>
<evidence type="ECO:0000313" key="2">
    <source>
        <dbReference type="Proteomes" id="UP001054945"/>
    </source>
</evidence>
<evidence type="ECO:0000313" key="1">
    <source>
        <dbReference type="EMBL" id="GIY34794.1"/>
    </source>
</evidence>
<protein>
    <submittedName>
        <fullName evidence="1">Uncharacterized protein</fullName>
    </submittedName>
</protein>
<name>A0AAV4SP88_CAEEX</name>
<proteinExistence type="predicted"/>